<name>A0AA35WQR5_GEOBA</name>
<dbReference type="EMBL" id="CASHTH010001982">
    <property type="protein sequence ID" value="CAI8022902.1"/>
    <property type="molecule type" value="Genomic_DNA"/>
</dbReference>
<dbReference type="AlphaFoldDB" id="A0AA35WQR5"/>
<keyword evidence="2" id="KW-1185">Reference proteome</keyword>
<accession>A0AA35WQR5</accession>
<organism evidence="1 2">
    <name type="scientific">Geodia barretti</name>
    <name type="common">Barrett's horny sponge</name>
    <dbReference type="NCBI Taxonomy" id="519541"/>
    <lineage>
        <taxon>Eukaryota</taxon>
        <taxon>Metazoa</taxon>
        <taxon>Porifera</taxon>
        <taxon>Demospongiae</taxon>
        <taxon>Heteroscleromorpha</taxon>
        <taxon>Tetractinellida</taxon>
        <taxon>Astrophorina</taxon>
        <taxon>Geodiidae</taxon>
        <taxon>Geodia</taxon>
    </lineage>
</organism>
<proteinExistence type="predicted"/>
<dbReference type="Proteomes" id="UP001174909">
    <property type="component" value="Unassembled WGS sequence"/>
</dbReference>
<evidence type="ECO:0000313" key="2">
    <source>
        <dbReference type="Proteomes" id="UP001174909"/>
    </source>
</evidence>
<reference evidence="1" key="1">
    <citation type="submission" date="2023-03" db="EMBL/GenBank/DDBJ databases">
        <authorList>
            <person name="Steffen K."/>
            <person name="Cardenas P."/>
        </authorList>
    </citation>
    <scope>NUCLEOTIDE SEQUENCE</scope>
</reference>
<sequence length="35" mass="3873">MSFLMIFQMTGGAINLQKCLKDSAPVSNTAYLKHI</sequence>
<evidence type="ECO:0000313" key="1">
    <source>
        <dbReference type="EMBL" id="CAI8022902.1"/>
    </source>
</evidence>
<comment type="caution">
    <text evidence="1">The sequence shown here is derived from an EMBL/GenBank/DDBJ whole genome shotgun (WGS) entry which is preliminary data.</text>
</comment>
<gene>
    <name evidence="1" type="ORF">GBAR_LOCUS13411</name>
</gene>
<protein>
    <submittedName>
        <fullName evidence="1">Uncharacterized protein</fullName>
    </submittedName>
</protein>